<organism evidence="1 2">
    <name type="scientific">Jaapia argillacea MUCL 33604</name>
    <dbReference type="NCBI Taxonomy" id="933084"/>
    <lineage>
        <taxon>Eukaryota</taxon>
        <taxon>Fungi</taxon>
        <taxon>Dikarya</taxon>
        <taxon>Basidiomycota</taxon>
        <taxon>Agaricomycotina</taxon>
        <taxon>Agaricomycetes</taxon>
        <taxon>Agaricomycetidae</taxon>
        <taxon>Jaapiales</taxon>
        <taxon>Jaapiaceae</taxon>
        <taxon>Jaapia</taxon>
    </lineage>
</organism>
<dbReference type="Proteomes" id="UP000027265">
    <property type="component" value="Unassembled WGS sequence"/>
</dbReference>
<dbReference type="AlphaFoldDB" id="A0A067PUY0"/>
<proteinExistence type="predicted"/>
<protein>
    <submittedName>
        <fullName evidence="1">Uncharacterized protein</fullName>
    </submittedName>
</protein>
<dbReference type="InParanoid" id="A0A067PUY0"/>
<keyword evidence="2" id="KW-1185">Reference proteome</keyword>
<dbReference type="EMBL" id="KL197726">
    <property type="protein sequence ID" value="KDQ55082.1"/>
    <property type="molecule type" value="Genomic_DNA"/>
</dbReference>
<gene>
    <name evidence="1" type="ORF">JAAARDRAFT_48882</name>
</gene>
<dbReference type="HOGENOM" id="CLU_1133723_0_0_1"/>
<reference evidence="2" key="1">
    <citation type="journal article" date="2014" name="Proc. Natl. Acad. Sci. U.S.A.">
        <title>Extensive sampling of basidiomycete genomes demonstrates inadequacy of the white-rot/brown-rot paradigm for wood decay fungi.</title>
        <authorList>
            <person name="Riley R."/>
            <person name="Salamov A.A."/>
            <person name="Brown D.W."/>
            <person name="Nagy L.G."/>
            <person name="Floudas D."/>
            <person name="Held B.W."/>
            <person name="Levasseur A."/>
            <person name="Lombard V."/>
            <person name="Morin E."/>
            <person name="Otillar R."/>
            <person name="Lindquist E.A."/>
            <person name="Sun H."/>
            <person name="LaButti K.M."/>
            <person name="Schmutz J."/>
            <person name="Jabbour D."/>
            <person name="Luo H."/>
            <person name="Baker S.E."/>
            <person name="Pisabarro A.G."/>
            <person name="Walton J.D."/>
            <person name="Blanchette R.A."/>
            <person name="Henrissat B."/>
            <person name="Martin F."/>
            <person name="Cullen D."/>
            <person name="Hibbett D.S."/>
            <person name="Grigoriev I.V."/>
        </authorList>
    </citation>
    <scope>NUCLEOTIDE SEQUENCE [LARGE SCALE GENOMIC DNA]</scope>
    <source>
        <strain evidence="2">MUCL 33604</strain>
    </source>
</reference>
<evidence type="ECO:0000313" key="2">
    <source>
        <dbReference type="Proteomes" id="UP000027265"/>
    </source>
</evidence>
<evidence type="ECO:0000313" key="1">
    <source>
        <dbReference type="EMBL" id="KDQ55082.1"/>
    </source>
</evidence>
<name>A0A067PUY0_9AGAM</name>
<sequence>MRNLALVPIIAIGLLAFATNSAHAFLFFVPPIIRFPCWSNCRWGWFFIIPWVQCNQAGGTSSAAAPPLVCAADQFKFNGACRSRDAWCADAPNTITIASSNAPCTCGKPGDTVTAPKQICADVAHGTGYCSTAGDAPSISSSCKIKCQTGWQIDGTGTKCLQSTIGPGDCDPTQTMGMAGFGQGCTCVSMSAPVAPQQACPDMIKDASGSPHGYMTCKVQADGTGSCQQVCDTSFKPLGNAVCSA</sequence>
<accession>A0A067PUY0</accession>